<organism evidence="1 2">
    <name type="scientific">Pelobates cultripes</name>
    <name type="common">Western spadefoot toad</name>
    <dbReference type="NCBI Taxonomy" id="61616"/>
    <lineage>
        <taxon>Eukaryota</taxon>
        <taxon>Metazoa</taxon>
        <taxon>Chordata</taxon>
        <taxon>Craniata</taxon>
        <taxon>Vertebrata</taxon>
        <taxon>Euteleostomi</taxon>
        <taxon>Amphibia</taxon>
        <taxon>Batrachia</taxon>
        <taxon>Anura</taxon>
        <taxon>Pelobatoidea</taxon>
        <taxon>Pelobatidae</taxon>
        <taxon>Pelobates</taxon>
    </lineage>
</organism>
<dbReference type="InterPro" id="IPR008160">
    <property type="entry name" value="Collagen"/>
</dbReference>
<proteinExistence type="predicted"/>
<dbReference type="EMBL" id="OW240915">
    <property type="protein sequence ID" value="CAH2285811.1"/>
    <property type="molecule type" value="Genomic_DNA"/>
</dbReference>
<name>A0AAD1W3X6_PELCU</name>
<reference evidence="1" key="1">
    <citation type="submission" date="2022-03" db="EMBL/GenBank/DDBJ databases">
        <authorList>
            <person name="Alioto T."/>
            <person name="Alioto T."/>
            <person name="Gomez Garrido J."/>
        </authorList>
    </citation>
    <scope>NUCLEOTIDE SEQUENCE</scope>
</reference>
<keyword evidence="2" id="KW-1185">Reference proteome</keyword>
<evidence type="ECO:0000313" key="1">
    <source>
        <dbReference type="EMBL" id="CAH2285811.1"/>
    </source>
</evidence>
<evidence type="ECO:0000313" key="2">
    <source>
        <dbReference type="Proteomes" id="UP001295444"/>
    </source>
</evidence>
<sequence>MLMIGCFLTGNKSQVGNSGDNGLLGKIGPIGAKGDKGYKGTPGLPGGKGKTGSFCDCGRYRKFVGQLDNNVARLKSSLMFVKNGEFKELEM</sequence>
<accession>A0AAD1W3X6</accession>
<dbReference type="Pfam" id="PF01391">
    <property type="entry name" value="Collagen"/>
    <property type="match status" value="1"/>
</dbReference>
<dbReference type="AlphaFoldDB" id="A0AAD1W3X6"/>
<protein>
    <submittedName>
        <fullName evidence="1">Collectin-10 isoform X3</fullName>
    </submittedName>
</protein>
<dbReference type="Proteomes" id="UP001295444">
    <property type="component" value="Chromosome 04"/>
</dbReference>
<gene>
    <name evidence="1" type="ORF">PECUL_23A038851</name>
</gene>